<feature type="compositionally biased region" description="Basic residues" evidence="2">
    <location>
        <begin position="493"/>
        <end position="502"/>
    </location>
</feature>
<feature type="compositionally biased region" description="Basic and acidic residues" evidence="2">
    <location>
        <begin position="19"/>
        <end position="30"/>
    </location>
</feature>
<dbReference type="PANTHER" id="PTHR21531:SF0">
    <property type="entry name" value="PROTEIN LTV1 HOMOLOG"/>
    <property type="match status" value="1"/>
</dbReference>
<protein>
    <submittedName>
        <fullName evidence="3">Uncharacterized conserved protein</fullName>
    </submittedName>
</protein>
<dbReference type="STRING" id="4781.A0A0P1AAT5"/>
<feature type="region of interest" description="Disordered" evidence="2">
    <location>
        <begin position="469"/>
        <end position="502"/>
    </location>
</feature>
<dbReference type="GO" id="GO:0030688">
    <property type="term" value="C:preribosome, small subunit precursor"/>
    <property type="evidence" value="ECO:0007669"/>
    <property type="project" value="TreeGrafter"/>
</dbReference>
<feature type="compositionally biased region" description="Polar residues" evidence="2">
    <location>
        <begin position="469"/>
        <end position="478"/>
    </location>
</feature>
<dbReference type="EMBL" id="CCYD01000291">
    <property type="protein sequence ID" value="CEG37896.1"/>
    <property type="molecule type" value="Genomic_DNA"/>
</dbReference>
<feature type="compositionally biased region" description="Basic and acidic residues" evidence="2">
    <location>
        <begin position="479"/>
        <end position="492"/>
    </location>
</feature>
<organism evidence="3 4">
    <name type="scientific">Plasmopara halstedii</name>
    <name type="common">Downy mildew of sunflower</name>
    <dbReference type="NCBI Taxonomy" id="4781"/>
    <lineage>
        <taxon>Eukaryota</taxon>
        <taxon>Sar</taxon>
        <taxon>Stramenopiles</taxon>
        <taxon>Oomycota</taxon>
        <taxon>Peronosporomycetes</taxon>
        <taxon>Peronosporales</taxon>
        <taxon>Peronosporaceae</taxon>
        <taxon>Plasmopara</taxon>
    </lineage>
</organism>
<evidence type="ECO:0000313" key="3">
    <source>
        <dbReference type="EMBL" id="CEG37896.1"/>
    </source>
</evidence>
<dbReference type="GeneID" id="36400999"/>
<sequence length="537" mass="61166">MVSPARYCQHVLQVFDDAVQRDSKANDPEASKYVLLSSSQPVELRSDSELEDDEINSDSDEEMPDLIVAPVKAVQTFNAKPSKSTFPVRKVRFGGIVAEDLVDENGLPRDGYDYSQHMKEMGEGKFYSATSRFDAGEEARVLSRKVDLPKDALPSTEQDRLLDAITLTTDVMDDDLREALVNDEAFEELDDNFVAEAAQENAELEGDDGFDYDAHIAKLMEAASGLVPLCRGNITDSEDEDLSDNDNDRKNSEDYYKDDEAVMDRDEAQRALDELFEKTLAEEYDDEQFGELEEDDPKTRGKETLQGELLTTIVDDYVIVQQELADSEGRLGNPLRTGNNLKQVLEECETQRHAYEFDENAETEDEEEPEDILARTEREEKELQELFKQNQYLQREEHEKWDCETIVSTYSTQDNHPTLLRESTPTRRKNKKQPLLAFTAEGNDKQKVTLSRKSGMPLGVFEVASSVKSQFNKQSQSENSRRQKGETKEEKRARKTTVKMAKIARRAEKKGTKLLFKEEEARQLTQTVPGCVSVYKY</sequence>
<feature type="compositionally biased region" description="Basic and acidic residues" evidence="2">
    <location>
        <begin position="246"/>
        <end position="261"/>
    </location>
</feature>
<feature type="region of interest" description="Disordered" evidence="2">
    <location>
        <begin position="234"/>
        <end position="261"/>
    </location>
</feature>
<dbReference type="RefSeq" id="XP_024574265.1">
    <property type="nucleotide sequence ID" value="XM_024723272.1"/>
</dbReference>
<feature type="compositionally biased region" description="Acidic residues" evidence="2">
    <location>
        <begin position="49"/>
        <end position="63"/>
    </location>
</feature>
<dbReference type="AlphaFoldDB" id="A0A0P1AAT5"/>
<evidence type="ECO:0000256" key="1">
    <source>
        <dbReference type="ARBA" id="ARBA00009078"/>
    </source>
</evidence>
<feature type="region of interest" description="Disordered" evidence="2">
    <location>
        <begin position="19"/>
        <end position="63"/>
    </location>
</feature>
<dbReference type="OMA" id="TKEFLFM"/>
<dbReference type="Proteomes" id="UP000054928">
    <property type="component" value="Unassembled WGS sequence"/>
</dbReference>
<proteinExistence type="inferred from homology"/>
<keyword evidence="4" id="KW-1185">Reference proteome</keyword>
<accession>A0A0P1AAT5</accession>
<dbReference type="GO" id="GO:0005634">
    <property type="term" value="C:nucleus"/>
    <property type="evidence" value="ECO:0007669"/>
    <property type="project" value="TreeGrafter"/>
</dbReference>
<name>A0A0P1AAT5_PLAHL</name>
<dbReference type="InterPro" id="IPR007307">
    <property type="entry name" value="Ltv1"/>
</dbReference>
<comment type="similarity">
    <text evidence="1">Belongs to the LTV1 family.</text>
</comment>
<evidence type="ECO:0000313" key="4">
    <source>
        <dbReference type="Proteomes" id="UP000054928"/>
    </source>
</evidence>
<feature type="compositionally biased region" description="Acidic residues" evidence="2">
    <location>
        <begin position="236"/>
        <end position="245"/>
    </location>
</feature>
<reference evidence="4" key="1">
    <citation type="submission" date="2014-09" db="EMBL/GenBank/DDBJ databases">
        <authorList>
            <person name="Sharma Rahul"/>
            <person name="Thines Marco"/>
        </authorList>
    </citation>
    <scope>NUCLEOTIDE SEQUENCE [LARGE SCALE GENOMIC DNA]</scope>
</reference>
<dbReference type="GO" id="GO:0005829">
    <property type="term" value="C:cytosol"/>
    <property type="evidence" value="ECO:0007669"/>
    <property type="project" value="TreeGrafter"/>
</dbReference>
<dbReference type="OrthoDB" id="5852896at2759"/>
<dbReference type="PANTHER" id="PTHR21531">
    <property type="entry name" value="LOW-TEMPERATURE VIABILITY PROTEIN LTV1-RELATED"/>
    <property type="match status" value="1"/>
</dbReference>
<evidence type="ECO:0000256" key="2">
    <source>
        <dbReference type="SAM" id="MobiDB-lite"/>
    </source>
</evidence>
<dbReference type="GO" id="GO:0000056">
    <property type="term" value="P:ribosomal small subunit export from nucleus"/>
    <property type="evidence" value="ECO:0007669"/>
    <property type="project" value="TreeGrafter"/>
</dbReference>
<dbReference type="GO" id="GO:0042274">
    <property type="term" value="P:ribosomal small subunit biogenesis"/>
    <property type="evidence" value="ECO:0007669"/>
    <property type="project" value="InterPro"/>
</dbReference>